<protein>
    <submittedName>
        <fullName evidence="1">Uncharacterized protein</fullName>
    </submittedName>
</protein>
<evidence type="ECO:0000313" key="2">
    <source>
        <dbReference type="Proteomes" id="UP000657918"/>
    </source>
</evidence>
<gene>
    <name evidence="1" type="ORF">SADUNF_Sadunf19G0050000</name>
</gene>
<name>A0A835J227_9ROSI</name>
<dbReference type="Proteomes" id="UP000657918">
    <property type="component" value="Unassembled WGS sequence"/>
</dbReference>
<dbReference type="AlphaFoldDB" id="A0A835J227"/>
<keyword evidence="2" id="KW-1185">Reference proteome</keyword>
<organism evidence="1 2">
    <name type="scientific">Salix dunnii</name>
    <dbReference type="NCBI Taxonomy" id="1413687"/>
    <lineage>
        <taxon>Eukaryota</taxon>
        <taxon>Viridiplantae</taxon>
        <taxon>Streptophyta</taxon>
        <taxon>Embryophyta</taxon>
        <taxon>Tracheophyta</taxon>
        <taxon>Spermatophyta</taxon>
        <taxon>Magnoliopsida</taxon>
        <taxon>eudicotyledons</taxon>
        <taxon>Gunneridae</taxon>
        <taxon>Pentapetalae</taxon>
        <taxon>rosids</taxon>
        <taxon>fabids</taxon>
        <taxon>Malpighiales</taxon>
        <taxon>Salicaceae</taxon>
        <taxon>Saliceae</taxon>
        <taxon>Salix</taxon>
    </lineage>
</organism>
<comment type="caution">
    <text evidence="1">The sequence shown here is derived from an EMBL/GenBank/DDBJ whole genome shotgun (WGS) entry which is preliminary data.</text>
</comment>
<sequence length="167" mass="19978">MGRMRSLLKIPSNHTVLKHSLISIAVYIQKKHKGTIRKTRQAKEFENVRKAQRNFLELLHEELEDITLVQYWMIGNPLQEGVRLHIPIWILQGSVQVIRSEIRACFTVFICWHDRFWIFLQFAENEFPLRRKETNKKEKKKMKDYIMNPKSTGARKYVVVPRFPMQA</sequence>
<evidence type="ECO:0000313" key="1">
    <source>
        <dbReference type="EMBL" id="KAF9661263.1"/>
    </source>
</evidence>
<dbReference type="EMBL" id="JADGMS010000019">
    <property type="protein sequence ID" value="KAF9661263.1"/>
    <property type="molecule type" value="Genomic_DNA"/>
</dbReference>
<reference evidence="1 2" key="1">
    <citation type="submission" date="2020-10" db="EMBL/GenBank/DDBJ databases">
        <title>Plant Genome Project.</title>
        <authorList>
            <person name="Zhang R.-G."/>
        </authorList>
    </citation>
    <scope>NUCLEOTIDE SEQUENCE [LARGE SCALE GENOMIC DNA]</scope>
    <source>
        <strain evidence="1">FAFU-HL-1</strain>
        <tissue evidence="1">Leaf</tissue>
    </source>
</reference>
<proteinExistence type="predicted"/>
<accession>A0A835J227</accession>